<feature type="region of interest" description="Disordered" evidence="2">
    <location>
        <begin position="88"/>
        <end position="117"/>
    </location>
</feature>
<dbReference type="SUPFAM" id="SSF48403">
    <property type="entry name" value="Ankyrin repeat"/>
    <property type="match status" value="1"/>
</dbReference>
<dbReference type="GO" id="GO:0005524">
    <property type="term" value="F:ATP binding"/>
    <property type="evidence" value="ECO:0007669"/>
    <property type="project" value="InterPro"/>
</dbReference>
<dbReference type="PANTHER" id="PTHR46411:SF3">
    <property type="entry name" value="AAA+ ATPASE DOMAIN-CONTAINING PROTEIN"/>
    <property type="match status" value="1"/>
</dbReference>
<dbReference type="Pfam" id="PF12796">
    <property type="entry name" value="Ank_2"/>
    <property type="match status" value="1"/>
</dbReference>
<accession>A0A1W2TGM3</accession>
<dbReference type="InterPro" id="IPR027417">
    <property type="entry name" value="P-loop_NTPase"/>
</dbReference>
<dbReference type="InterPro" id="IPR036770">
    <property type="entry name" value="Ankyrin_rpt-contain_sf"/>
</dbReference>
<dbReference type="OMA" id="WENQERI"/>
<keyword evidence="1" id="KW-0040">ANK repeat</keyword>
<dbReference type="Gene3D" id="1.25.40.20">
    <property type="entry name" value="Ankyrin repeat-containing domain"/>
    <property type="match status" value="1"/>
</dbReference>
<dbReference type="Proteomes" id="UP000054516">
    <property type="component" value="Unassembled WGS sequence"/>
</dbReference>
<dbReference type="InterPro" id="IPR002110">
    <property type="entry name" value="Ankyrin_rpt"/>
</dbReference>
<feature type="domain" description="AAA+ ATPase" evidence="3">
    <location>
        <begin position="569"/>
        <end position="696"/>
    </location>
</feature>
<dbReference type="PANTHER" id="PTHR46411">
    <property type="entry name" value="FAMILY ATPASE, PUTATIVE-RELATED"/>
    <property type="match status" value="1"/>
</dbReference>
<dbReference type="InterPro" id="IPR054289">
    <property type="entry name" value="DUF7025"/>
</dbReference>
<dbReference type="CDD" id="cd19481">
    <property type="entry name" value="RecA-like_protease"/>
    <property type="match status" value="1"/>
</dbReference>
<evidence type="ECO:0000256" key="1">
    <source>
        <dbReference type="PROSITE-ProRule" id="PRU00023"/>
    </source>
</evidence>
<name>A0A1W2TGM3_ROSNE</name>
<evidence type="ECO:0000256" key="2">
    <source>
        <dbReference type="SAM" id="MobiDB-lite"/>
    </source>
</evidence>
<dbReference type="EMBL" id="DF977468">
    <property type="protein sequence ID" value="GAP87251.1"/>
    <property type="molecule type" value="Genomic_DNA"/>
</dbReference>
<dbReference type="PROSITE" id="PS50088">
    <property type="entry name" value="ANK_REPEAT"/>
    <property type="match status" value="2"/>
</dbReference>
<dbReference type="STRING" id="77044.A0A1W2TGM3"/>
<reference evidence="4" key="1">
    <citation type="submission" date="2016-03" db="EMBL/GenBank/DDBJ databases">
        <title>Draft genome sequence of Rosellinia necatrix.</title>
        <authorList>
            <person name="Kanematsu S."/>
        </authorList>
    </citation>
    <scope>NUCLEOTIDE SEQUENCE [LARGE SCALE GENOMIC DNA]</scope>
    <source>
        <strain evidence="4">W97</strain>
    </source>
</reference>
<feature type="compositionally biased region" description="Basic and acidic residues" evidence="2">
    <location>
        <begin position="88"/>
        <end position="106"/>
    </location>
</feature>
<keyword evidence="5" id="KW-1185">Reference proteome</keyword>
<sequence length="774" mass="87787">MACLHIAVLFGNEGLTRTLLEEGSDPNVYDERLGTPLSIAILKGYRSIVQLLSENGADHNNERFTSALVHSRLDEFNLPHTIDLSTVDNRDRTQKPGLRDRSETRIRNHRPVADDSETNSVLALDEETVRICGTGPNILLGSRSEIRRLFKNNSKWEDIPDDGEAAALVHNAGDSVEGAYAAYAIVEYMERSDEGGWSMSKFDIHGSKLCGFLSRVLKNYPGAGIGHSRATIHPDMSGRLSPNFIGLFHRMERYIKLSEEEIDPKTMEQAKILLQTLKVLWIPIQYVVKESRATGLMEWTCLWTIYQPGEIAILNLEDENNEVSAARIVEIELTEGRWNNPPRYQLTLEVVDWNGSYTGYTQLTYGIPKYDGFRKLTDIGIHPLSYNPDREKLKERLVQRGRTFESLRGCFFMARKHFNATQRVIVDNYAYYRFHDGRVPVYKRLGDRSSANEYNLYSEGYADAAIRGLSPSSHRTGMVRSIHSERSEDLSPLTDNECLLCISTMKGFDVQGQKWIDVHVDSLKSISWNDDAFNQLAMQEDRKRLILAFARQKQVEETGFDDFISGKGKSFIILLCGPPGVGKTLTAESVAERTRAPLYTLSACDLGTDAESVERSLKKALEMCALWKAVMLIDEADVFLEARKTDSLERNEIVSAFLRLLEYYKGILFLTTNRVAAIDAAFESRIDLIVPFDALDQAARREVWSNFTKRLGGRHELCDADIDELSRQRLNGREIKSSVKTALMLANNEKKKLQMEHLRVVLRVRQRAAGYITE</sequence>
<dbReference type="GO" id="GO:0016887">
    <property type="term" value="F:ATP hydrolysis activity"/>
    <property type="evidence" value="ECO:0007669"/>
    <property type="project" value="InterPro"/>
</dbReference>
<evidence type="ECO:0000313" key="4">
    <source>
        <dbReference type="EMBL" id="GAP87251.1"/>
    </source>
</evidence>
<dbReference type="Pfam" id="PF22942">
    <property type="entry name" value="DUF7025"/>
    <property type="match status" value="1"/>
</dbReference>
<dbReference type="Pfam" id="PF00004">
    <property type="entry name" value="AAA"/>
    <property type="match status" value="1"/>
</dbReference>
<dbReference type="Gene3D" id="3.40.50.300">
    <property type="entry name" value="P-loop containing nucleotide triphosphate hydrolases"/>
    <property type="match status" value="1"/>
</dbReference>
<dbReference type="OrthoDB" id="10042665at2759"/>
<feature type="repeat" description="ANK" evidence="1">
    <location>
        <begin position="32"/>
        <end position="64"/>
    </location>
</feature>
<gene>
    <name evidence="4" type="ORF">SAMD00023353_2300020</name>
</gene>
<dbReference type="SMART" id="SM00248">
    <property type="entry name" value="ANK"/>
    <property type="match status" value="2"/>
</dbReference>
<proteinExistence type="predicted"/>
<dbReference type="InterPro" id="IPR003593">
    <property type="entry name" value="AAA+_ATPase"/>
</dbReference>
<dbReference type="SMART" id="SM00382">
    <property type="entry name" value="AAA"/>
    <property type="match status" value="1"/>
</dbReference>
<dbReference type="SUPFAM" id="SSF52540">
    <property type="entry name" value="P-loop containing nucleoside triphosphate hydrolases"/>
    <property type="match status" value="1"/>
</dbReference>
<evidence type="ECO:0000259" key="3">
    <source>
        <dbReference type="SMART" id="SM00382"/>
    </source>
</evidence>
<dbReference type="PROSITE" id="PS50297">
    <property type="entry name" value="ANK_REP_REGION"/>
    <property type="match status" value="1"/>
</dbReference>
<dbReference type="AlphaFoldDB" id="A0A1W2TGM3"/>
<protein>
    <submittedName>
        <fullName evidence="4">Putative AAA family protein</fullName>
    </submittedName>
</protein>
<feature type="repeat" description="ANK" evidence="1">
    <location>
        <begin position="1"/>
        <end position="31"/>
    </location>
</feature>
<evidence type="ECO:0000313" key="5">
    <source>
        <dbReference type="Proteomes" id="UP000054516"/>
    </source>
</evidence>
<dbReference type="InterPro" id="IPR003959">
    <property type="entry name" value="ATPase_AAA_core"/>
</dbReference>
<organism evidence="4">
    <name type="scientific">Rosellinia necatrix</name>
    <name type="common">White root-rot fungus</name>
    <dbReference type="NCBI Taxonomy" id="77044"/>
    <lineage>
        <taxon>Eukaryota</taxon>
        <taxon>Fungi</taxon>
        <taxon>Dikarya</taxon>
        <taxon>Ascomycota</taxon>
        <taxon>Pezizomycotina</taxon>
        <taxon>Sordariomycetes</taxon>
        <taxon>Xylariomycetidae</taxon>
        <taxon>Xylariales</taxon>
        <taxon>Xylariaceae</taxon>
        <taxon>Rosellinia</taxon>
    </lineage>
</organism>